<feature type="domain" description="TauD/TfdA-like" evidence="4">
    <location>
        <begin position="20"/>
        <end position="321"/>
    </location>
</feature>
<comment type="cofactor">
    <cofactor evidence="1">
        <name>Fe(2+)</name>
        <dbReference type="ChEBI" id="CHEBI:29033"/>
    </cofactor>
</comment>
<dbReference type="GO" id="GO:0017000">
    <property type="term" value="P:antibiotic biosynthetic process"/>
    <property type="evidence" value="ECO:0007669"/>
    <property type="project" value="UniProtKB-KW"/>
</dbReference>
<evidence type="ECO:0000313" key="5">
    <source>
        <dbReference type="EMBL" id="MEJ8566341.1"/>
    </source>
</evidence>
<gene>
    <name evidence="5" type="ORF">V3330_01780</name>
</gene>
<sequence>MKTAEAEFPSILHPADFGLAGGVDAVEFGHAERDRLVREVCRHGAVVLRGFEWQDATAFNALVRSVAPESMEYEGGITPRRRVQGVVHTSTDAPAFVPIPLHAEMSYLDRIPRWVFFFCETPARRGGETPVVNLTRVFHALRPEVREPLVQRGIRLIQNLSGKKSLLAPRTWRDMFPDSDPGQVREVCERRGIEAVFSGDRLTLVSQRPAARVHPQTGEPVWLNAVTLHDSFSWELGHGGRKLLAAGLAALESRRDERVSAEDRPAHALYGDGGEIPRDHVLHIRETLWDCSVSRAWERGDVMMLDNTRVGHGRNPFSGPRCILAALAEPCIPAAWPGAVRSA</sequence>
<organism evidence="5 6">
    <name type="scientific">Elongatibacter sediminis</name>
    <dbReference type="NCBI Taxonomy" id="3119006"/>
    <lineage>
        <taxon>Bacteria</taxon>
        <taxon>Pseudomonadati</taxon>
        <taxon>Pseudomonadota</taxon>
        <taxon>Gammaproteobacteria</taxon>
        <taxon>Chromatiales</taxon>
        <taxon>Wenzhouxiangellaceae</taxon>
        <taxon>Elongatibacter</taxon>
    </lineage>
</organism>
<dbReference type="SUPFAM" id="SSF51197">
    <property type="entry name" value="Clavaminate synthase-like"/>
    <property type="match status" value="1"/>
</dbReference>
<reference evidence="5 6" key="1">
    <citation type="submission" date="2024-02" db="EMBL/GenBank/DDBJ databases">
        <title>A novel Wenzhouxiangellaceae bacterium, isolated from coastal sediments.</title>
        <authorList>
            <person name="Du Z.-J."/>
            <person name="Ye Y.-Q."/>
            <person name="Zhang X.-Y."/>
        </authorList>
    </citation>
    <scope>NUCLEOTIDE SEQUENCE [LARGE SCALE GENOMIC DNA]</scope>
    <source>
        <strain evidence="5 6">CH-27</strain>
    </source>
</reference>
<keyword evidence="5" id="KW-0223">Dioxygenase</keyword>
<dbReference type="InterPro" id="IPR003819">
    <property type="entry name" value="TauD/TfdA-like"/>
</dbReference>
<dbReference type="PANTHER" id="PTHR10696">
    <property type="entry name" value="GAMMA-BUTYROBETAINE HYDROXYLASE-RELATED"/>
    <property type="match status" value="1"/>
</dbReference>
<evidence type="ECO:0000313" key="6">
    <source>
        <dbReference type="Proteomes" id="UP001359886"/>
    </source>
</evidence>
<evidence type="ECO:0000256" key="1">
    <source>
        <dbReference type="ARBA" id="ARBA00001954"/>
    </source>
</evidence>
<dbReference type="PANTHER" id="PTHR10696:SF56">
    <property type="entry name" value="TAUD_TFDA-LIKE DOMAIN-CONTAINING PROTEIN"/>
    <property type="match status" value="1"/>
</dbReference>
<accession>A0AAW9RA88</accession>
<keyword evidence="2" id="KW-0560">Oxidoreductase</keyword>
<keyword evidence="3" id="KW-0045">Antibiotic biosynthesis</keyword>
<evidence type="ECO:0000256" key="3">
    <source>
        <dbReference type="ARBA" id="ARBA00023194"/>
    </source>
</evidence>
<proteinExistence type="predicted"/>
<keyword evidence="6" id="KW-1185">Reference proteome</keyword>
<dbReference type="RefSeq" id="WP_354693661.1">
    <property type="nucleotide sequence ID" value="NZ_JAZHOG010000001.1"/>
</dbReference>
<dbReference type="InterPro" id="IPR050411">
    <property type="entry name" value="AlphaKG_dependent_hydroxylases"/>
</dbReference>
<protein>
    <submittedName>
        <fullName evidence="5">TauD/TfdA family dioxygenase</fullName>
    </submittedName>
</protein>
<dbReference type="EMBL" id="JAZHOG010000001">
    <property type="protein sequence ID" value="MEJ8566341.1"/>
    <property type="molecule type" value="Genomic_DNA"/>
</dbReference>
<dbReference type="GO" id="GO:0016706">
    <property type="term" value="F:2-oxoglutarate-dependent dioxygenase activity"/>
    <property type="evidence" value="ECO:0007669"/>
    <property type="project" value="UniProtKB-ARBA"/>
</dbReference>
<dbReference type="AlphaFoldDB" id="A0AAW9RA88"/>
<evidence type="ECO:0000259" key="4">
    <source>
        <dbReference type="Pfam" id="PF02668"/>
    </source>
</evidence>
<comment type="caution">
    <text evidence="5">The sequence shown here is derived from an EMBL/GenBank/DDBJ whole genome shotgun (WGS) entry which is preliminary data.</text>
</comment>
<dbReference type="Proteomes" id="UP001359886">
    <property type="component" value="Unassembled WGS sequence"/>
</dbReference>
<dbReference type="InterPro" id="IPR042098">
    <property type="entry name" value="TauD-like_sf"/>
</dbReference>
<evidence type="ECO:0000256" key="2">
    <source>
        <dbReference type="ARBA" id="ARBA00023002"/>
    </source>
</evidence>
<dbReference type="Gene3D" id="3.60.130.10">
    <property type="entry name" value="Clavaminate synthase-like"/>
    <property type="match status" value="1"/>
</dbReference>
<dbReference type="Pfam" id="PF02668">
    <property type="entry name" value="TauD"/>
    <property type="match status" value="1"/>
</dbReference>
<name>A0AAW9RA88_9GAMM</name>